<protein>
    <submittedName>
        <fullName evidence="2">Uncharacterized protein</fullName>
    </submittedName>
</protein>
<evidence type="ECO:0000313" key="3">
    <source>
        <dbReference type="Proteomes" id="UP000054567"/>
    </source>
</evidence>
<proteinExistence type="predicted"/>
<evidence type="ECO:0000256" key="1">
    <source>
        <dbReference type="SAM" id="MobiDB-lite"/>
    </source>
</evidence>
<organism evidence="2 3">
    <name type="scientific">Coccidioides posadasii RMSCC 3488</name>
    <dbReference type="NCBI Taxonomy" id="454284"/>
    <lineage>
        <taxon>Eukaryota</taxon>
        <taxon>Fungi</taxon>
        <taxon>Dikarya</taxon>
        <taxon>Ascomycota</taxon>
        <taxon>Pezizomycotina</taxon>
        <taxon>Eurotiomycetes</taxon>
        <taxon>Eurotiomycetidae</taxon>
        <taxon>Onygenales</taxon>
        <taxon>Onygenaceae</taxon>
        <taxon>Coccidioides</taxon>
    </lineage>
</organism>
<feature type="compositionally biased region" description="Polar residues" evidence="1">
    <location>
        <begin position="15"/>
        <end position="25"/>
    </location>
</feature>
<gene>
    <name evidence="2" type="ORF">CPAG_07488</name>
</gene>
<dbReference type="EMBL" id="DS268113">
    <property type="protein sequence ID" value="KMM71181.1"/>
    <property type="molecule type" value="Genomic_DNA"/>
</dbReference>
<reference evidence="2 3" key="1">
    <citation type="submission" date="2007-06" db="EMBL/GenBank/DDBJ databases">
        <title>The Genome Sequence of Coccidioides posadasii RMSCC_3488.</title>
        <authorList>
            <consortium name="Coccidioides Genome Resources Consortium"/>
            <consortium name="The Broad Institute Genome Sequencing Platform"/>
            <person name="Henn M.R."/>
            <person name="Sykes S."/>
            <person name="Young S."/>
            <person name="Jaffe D."/>
            <person name="Berlin A."/>
            <person name="Alvarez P."/>
            <person name="Butler J."/>
            <person name="Gnerre S."/>
            <person name="Grabherr M."/>
            <person name="Mauceli E."/>
            <person name="Brockman W."/>
            <person name="Kodira C."/>
            <person name="Alvarado L."/>
            <person name="Zeng Q."/>
            <person name="Crawford M."/>
            <person name="Antoine C."/>
            <person name="Devon K."/>
            <person name="Galgiani J."/>
            <person name="Orsborn K."/>
            <person name="Lewis M.L."/>
            <person name="Nusbaum C."/>
            <person name="Galagan J."/>
            <person name="Birren B."/>
        </authorList>
    </citation>
    <scope>NUCLEOTIDE SEQUENCE [LARGE SCALE GENOMIC DNA]</scope>
    <source>
        <strain evidence="2 3">RMSCC 3488</strain>
    </source>
</reference>
<dbReference type="VEuPathDB" id="FungiDB:CPAG_07488"/>
<feature type="region of interest" description="Disordered" evidence="1">
    <location>
        <begin position="1"/>
        <end position="25"/>
    </location>
</feature>
<name>A0A0J6FDL1_COCPO</name>
<accession>A0A0J6FDL1</accession>
<evidence type="ECO:0000313" key="2">
    <source>
        <dbReference type="EMBL" id="KMM71181.1"/>
    </source>
</evidence>
<dbReference type="Proteomes" id="UP000054567">
    <property type="component" value="Unassembled WGS sequence"/>
</dbReference>
<reference evidence="3" key="2">
    <citation type="journal article" date="2009" name="Genome Res.">
        <title>Comparative genomic analyses of the human fungal pathogens Coccidioides and their relatives.</title>
        <authorList>
            <person name="Sharpton T.J."/>
            <person name="Stajich J.E."/>
            <person name="Rounsley S.D."/>
            <person name="Gardner M.J."/>
            <person name="Wortman J.R."/>
            <person name="Jordar V.S."/>
            <person name="Maiti R."/>
            <person name="Kodira C.D."/>
            <person name="Neafsey D.E."/>
            <person name="Zeng Q."/>
            <person name="Hung C.-Y."/>
            <person name="McMahan C."/>
            <person name="Muszewska A."/>
            <person name="Grynberg M."/>
            <person name="Mandel M.A."/>
            <person name="Kellner E.M."/>
            <person name="Barker B.M."/>
            <person name="Galgiani J.N."/>
            <person name="Orbach M.J."/>
            <person name="Kirkland T.N."/>
            <person name="Cole G.T."/>
            <person name="Henn M.R."/>
            <person name="Birren B.W."/>
            <person name="Taylor J.W."/>
        </authorList>
    </citation>
    <scope>NUCLEOTIDE SEQUENCE [LARGE SCALE GENOMIC DNA]</scope>
    <source>
        <strain evidence="3">RMSCC 3488</strain>
    </source>
</reference>
<reference evidence="3" key="3">
    <citation type="journal article" date="2010" name="Genome Res.">
        <title>Population genomic sequencing of Coccidioides fungi reveals recent hybridization and transposon control.</title>
        <authorList>
            <person name="Neafsey D.E."/>
            <person name="Barker B.M."/>
            <person name="Sharpton T.J."/>
            <person name="Stajich J.E."/>
            <person name="Park D.J."/>
            <person name="Whiston E."/>
            <person name="Hung C.-Y."/>
            <person name="McMahan C."/>
            <person name="White J."/>
            <person name="Sykes S."/>
            <person name="Heiman D."/>
            <person name="Young S."/>
            <person name="Zeng Q."/>
            <person name="Abouelleil A."/>
            <person name="Aftuck L."/>
            <person name="Bessette D."/>
            <person name="Brown A."/>
            <person name="FitzGerald M."/>
            <person name="Lui A."/>
            <person name="Macdonald J.P."/>
            <person name="Priest M."/>
            <person name="Orbach M.J."/>
            <person name="Galgiani J.N."/>
            <person name="Kirkland T.N."/>
            <person name="Cole G.T."/>
            <person name="Birren B.W."/>
            <person name="Henn M.R."/>
            <person name="Taylor J.W."/>
            <person name="Rounsley S.D."/>
        </authorList>
    </citation>
    <scope>NUCLEOTIDE SEQUENCE [LARGE SCALE GENOMIC DNA]</scope>
    <source>
        <strain evidence="3">RMSCC 3488</strain>
    </source>
</reference>
<dbReference type="AlphaFoldDB" id="A0A0J6FDL1"/>
<sequence>MFKLQLTVSPKAVPNSATASSLNKPATSYGPLIGHLILPETPPTARAKYSLEEIPLLDEPHASHECMNKYPSTEALQDILSEVNGWRRDYQKQYILLRSLV</sequence>